<keyword evidence="2" id="KW-1185">Reference proteome</keyword>
<dbReference type="AlphaFoldDB" id="A0A7M7T8G3"/>
<dbReference type="EnsemblMetazoa" id="XM_031926418">
    <property type="protein sequence ID" value="XP_031782278"/>
    <property type="gene ID" value="LOC100680045"/>
</dbReference>
<proteinExistence type="predicted"/>
<dbReference type="OrthoDB" id="7700073at2759"/>
<dbReference type="EnsemblMetazoa" id="XM_032597906">
    <property type="protein sequence ID" value="XP_032453797"/>
    <property type="gene ID" value="LOC100680045"/>
</dbReference>
<protein>
    <submittedName>
        <fullName evidence="1">Uncharacterized protein</fullName>
    </submittedName>
</protein>
<accession>A0A7M7T8G3</accession>
<dbReference type="KEGG" id="nvi:100680045"/>
<gene>
    <name evidence="1" type="primary">100680045</name>
</gene>
<dbReference type="InParanoid" id="A0A7M7T8G3"/>
<evidence type="ECO:0000313" key="2">
    <source>
        <dbReference type="Proteomes" id="UP000002358"/>
    </source>
</evidence>
<reference evidence="1" key="1">
    <citation type="submission" date="2021-01" db="UniProtKB">
        <authorList>
            <consortium name="EnsemblMetazoa"/>
        </authorList>
    </citation>
    <scope>IDENTIFICATION</scope>
</reference>
<dbReference type="Proteomes" id="UP000002358">
    <property type="component" value="Chromosome 3"/>
</dbReference>
<sequence length="392" mass="43863">MLLKPKGTVSPEDFENKLLIEKWIKRNSSSKVTIGQNIVKPNDSIKTSNTPVAKNLSPSKAALNISTTKVIKKVITTPEISNIKSNVSLCNKKRPHEFLSDKGELSIAKVLRHSLPTDGSNLQKINKSTLPQTINRKSEPAAKPKTVITKISHPTDPVRHTTVKPTGMKTSMPIALTVKHSPTKPEPPSKADIKKMENNCSTQSSMKNLLSNDDTDVYTSLLENYRYLITPKSWSVTEFTNETKNRCIVFFNIHVIKENDTLISVMKKSLIIDKGATMNYSVHGLPVDIKGTILPKILDNTKKLLSILHIFDKMQVCEGLGNDLNILQTDFVFKDSCRYWRHKHCKIVLIKATRCSVCSDTRTIVLRKKAISGDKPFDSSEFVSVKTEVNNV</sequence>
<dbReference type="EnsemblMetazoa" id="XM_003425698">
    <property type="protein sequence ID" value="XP_003425746"/>
    <property type="gene ID" value="LOC100680045"/>
</dbReference>
<name>A0A7M7T8G3_NASVI</name>
<organism evidence="1 2">
    <name type="scientific">Nasonia vitripennis</name>
    <name type="common">Parasitic wasp</name>
    <dbReference type="NCBI Taxonomy" id="7425"/>
    <lineage>
        <taxon>Eukaryota</taxon>
        <taxon>Metazoa</taxon>
        <taxon>Ecdysozoa</taxon>
        <taxon>Arthropoda</taxon>
        <taxon>Hexapoda</taxon>
        <taxon>Insecta</taxon>
        <taxon>Pterygota</taxon>
        <taxon>Neoptera</taxon>
        <taxon>Endopterygota</taxon>
        <taxon>Hymenoptera</taxon>
        <taxon>Apocrita</taxon>
        <taxon>Proctotrupomorpha</taxon>
        <taxon>Chalcidoidea</taxon>
        <taxon>Pteromalidae</taxon>
        <taxon>Pteromalinae</taxon>
        <taxon>Nasonia</taxon>
    </lineage>
</organism>
<evidence type="ECO:0000313" key="1">
    <source>
        <dbReference type="EnsemblMetazoa" id="XP_031782278"/>
    </source>
</evidence>